<name>A0A2P2N6P1_RHIMU</name>
<dbReference type="EMBL" id="GGEC01057638">
    <property type="protein sequence ID" value="MBX38122.1"/>
    <property type="molecule type" value="Transcribed_RNA"/>
</dbReference>
<proteinExistence type="predicted"/>
<dbReference type="AlphaFoldDB" id="A0A2P2N6P1"/>
<feature type="transmembrane region" description="Helical" evidence="1">
    <location>
        <begin position="20"/>
        <end position="40"/>
    </location>
</feature>
<keyword evidence="1" id="KW-0472">Membrane</keyword>
<protein>
    <submittedName>
        <fullName evidence="2">Uncharacterized protein</fullName>
    </submittedName>
</protein>
<keyword evidence="1" id="KW-1133">Transmembrane helix</keyword>
<reference evidence="2" key="1">
    <citation type="submission" date="2018-02" db="EMBL/GenBank/DDBJ databases">
        <title>Rhizophora mucronata_Transcriptome.</title>
        <authorList>
            <person name="Meera S.P."/>
            <person name="Sreeshan A."/>
            <person name="Augustine A."/>
        </authorList>
    </citation>
    <scope>NUCLEOTIDE SEQUENCE</scope>
    <source>
        <tissue evidence="2">Leaf</tissue>
    </source>
</reference>
<evidence type="ECO:0000313" key="2">
    <source>
        <dbReference type="EMBL" id="MBX38122.1"/>
    </source>
</evidence>
<keyword evidence="1" id="KW-0812">Transmembrane</keyword>
<organism evidence="2">
    <name type="scientific">Rhizophora mucronata</name>
    <name type="common">Asiatic mangrove</name>
    <dbReference type="NCBI Taxonomy" id="61149"/>
    <lineage>
        <taxon>Eukaryota</taxon>
        <taxon>Viridiplantae</taxon>
        <taxon>Streptophyta</taxon>
        <taxon>Embryophyta</taxon>
        <taxon>Tracheophyta</taxon>
        <taxon>Spermatophyta</taxon>
        <taxon>Magnoliopsida</taxon>
        <taxon>eudicotyledons</taxon>
        <taxon>Gunneridae</taxon>
        <taxon>Pentapetalae</taxon>
        <taxon>rosids</taxon>
        <taxon>fabids</taxon>
        <taxon>Malpighiales</taxon>
        <taxon>Rhizophoraceae</taxon>
        <taxon>Rhizophora</taxon>
    </lineage>
</organism>
<accession>A0A2P2N6P1</accession>
<evidence type="ECO:0000256" key="1">
    <source>
        <dbReference type="SAM" id="Phobius"/>
    </source>
</evidence>
<sequence length="44" mass="4894">MNGETLNKLDVFCVFTAKSLVYILLGSLCSELIIFPRVGYQLPS</sequence>